<dbReference type="Gramene" id="OB03G39410.1">
    <property type="protein sequence ID" value="OB03G39410.1"/>
    <property type="gene ID" value="OB03G39410"/>
</dbReference>
<name>J3LSB5_ORYBR</name>
<organism evidence="1">
    <name type="scientific">Oryza brachyantha</name>
    <name type="common">malo sina</name>
    <dbReference type="NCBI Taxonomy" id="4533"/>
    <lineage>
        <taxon>Eukaryota</taxon>
        <taxon>Viridiplantae</taxon>
        <taxon>Streptophyta</taxon>
        <taxon>Embryophyta</taxon>
        <taxon>Tracheophyta</taxon>
        <taxon>Spermatophyta</taxon>
        <taxon>Magnoliopsida</taxon>
        <taxon>Liliopsida</taxon>
        <taxon>Poales</taxon>
        <taxon>Poaceae</taxon>
        <taxon>BOP clade</taxon>
        <taxon>Oryzoideae</taxon>
        <taxon>Oryzeae</taxon>
        <taxon>Oryzinae</taxon>
        <taxon>Oryza</taxon>
    </lineage>
</organism>
<protein>
    <submittedName>
        <fullName evidence="1">Uncharacterized protein</fullName>
    </submittedName>
</protein>
<keyword evidence="2" id="KW-1185">Reference proteome</keyword>
<dbReference type="EnsemblPlants" id="OB03G39410.1">
    <property type="protein sequence ID" value="OB03G39410.1"/>
    <property type="gene ID" value="OB03G39410"/>
</dbReference>
<reference evidence="1" key="2">
    <citation type="submission" date="2013-04" db="UniProtKB">
        <authorList>
            <consortium name="EnsemblPlants"/>
        </authorList>
    </citation>
    <scope>IDENTIFICATION</scope>
</reference>
<evidence type="ECO:0000313" key="1">
    <source>
        <dbReference type="EnsemblPlants" id="OB03G39410.1"/>
    </source>
</evidence>
<sequence>MCTDVSNQTTGCLFSLSSRKKAMHTSTVIVPDELLIAEPAPRVRVLVWQISP</sequence>
<proteinExistence type="predicted"/>
<accession>J3LSB5</accession>
<reference evidence="1" key="1">
    <citation type="journal article" date="2013" name="Nat. Commun.">
        <title>Whole-genome sequencing of Oryza brachyantha reveals mechanisms underlying Oryza genome evolution.</title>
        <authorList>
            <person name="Chen J."/>
            <person name="Huang Q."/>
            <person name="Gao D."/>
            <person name="Wang J."/>
            <person name="Lang Y."/>
            <person name="Liu T."/>
            <person name="Li B."/>
            <person name="Bai Z."/>
            <person name="Luis Goicoechea J."/>
            <person name="Liang C."/>
            <person name="Chen C."/>
            <person name="Zhang W."/>
            <person name="Sun S."/>
            <person name="Liao Y."/>
            <person name="Zhang X."/>
            <person name="Yang L."/>
            <person name="Song C."/>
            <person name="Wang M."/>
            <person name="Shi J."/>
            <person name="Liu G."/>
            <person name="Liu J."/>
            <person name="Zhou H."/>
            <person name="Zhou W."/>
            <person name="Yu Q."/>
            <person name="An N."/>
            <person name="Chen Y."/>
            <person name="Cai Q."/>
            <person name="Wang B."/>
            <person name="Liu B."/>
            <person name="Min J."/>
            <person name="Huang Y."/>
            <person name="Wu H."/>
            <person name="Li Z."/>
            <person name="Zhang Y."/>
            <person name="Yin Y."/>
            <person name="Song W."/>
            <person name="Jiang J."/>
            <person name="Jackson S.A."/>
            <person name="Wing R.A."/>
            <person name="Wang J."/>
            <person name="Chen M."/>
        </authorList>
    </citation>
    <scope>NUCLEOTIDE SEQUENCE [LARGE SCALE GENOMIC DNA]</scope>
    <source>
        <strain evidence="1">cv. IRGC 101232</strain>
    </source>
</reference>
<dbReference type="AlphaFoldDB" id="J3LSB5"/>
<evidence type="ECO:0000313" key="2">
    <source>
        <dbReference type="Proteomes" id="UP000006038"/>
    </source>
</evidence>
<dbReference type="HOGENOM" id="CLU_3090453_0_0_1"/>
<dbReference type="Proteomes" id="UP000006038">
    <property type="component" value="Chromosome 3"/>
</dbReference>